<dbReference type="EMBL" id="GBRH01220131">
    <property type="protein sequence ID" value="JAD77764.1"/>
    <property type="molecule type" value="Transcribed_RNA"/>
</dbReference>
<organism evidence="1">
    <name type="scientific">Arundo donax</name>
    <name type="common">Giant reed</name>
    <name type="synonym">Donax arundinaceus</name>
    <dbReference type="NCBI Taxonomy" id="35708"/>
    <lineage>
        <taxon>Eukaryota</taxon>
        <taxon>Viridiplantae</taxon>
        <taxon>Streptophyta</taxon>
        <taxon>Embryophyta</taxon>
        <taxon>Tracheophyta</taxon>
        <taxon>Spermatophyta</taxon>
        <taxon>Magnoliopsida</taxon>
        <taxon>Liliopsida</taxon>
        <taxon>Poales</taxon>
        <taxon>Poaceae</taxon>
        <taxon>PACMAD clade</taxon>
        <taxon>Arundinoideae</taxon>
        <taxon>Arundineae</taxon>
        <taxon>Arundo</taxon>
    </lineage>
</organism>
<reference evidence="1" key="1">
    <citation type="submission" date="2014-09" db="EMBL/GenBank/DDBJ databases">
        <authorList>
            <person name="Magalhaes I.L.F."/>
            <person name="Oliveira U."/>
            <person name="Santos F.R."/>
            <person name="Vidigal T.H.D.A."/>
            <person name="Brescovit A.D."/>
            <person name="Santos A.J."/>
        </authorList>
    </citation>
    <scope>NUCLEOTIDE SEQUENCE</scope>
    <source>
        <tissue evidence="1">Shoot tissue taken approximately 20 cm above the soil surface</tissue>
    </source>
</reference>
<protein>
    <submittedName>
        <fullName evidence="1">Uncharacterized protein</fullName>
    </submittedName>
</protein>
<accession>A0A0A9CN87</accession>
<name>A0A0A9CN87_ARUDO</name>
<sequence>MIYSSCCCHLVPHSTMTGTCSKKAVPYSRMTGS</sequence>
<dbReference type="AlphaFoldDB" id="A0A0A9CN87"/>
<evidence type="ECO:0000313" key="1">
    <source>
        <dbReference type="EMBL" id="JAD77764.1"/>
    </source>
</evidence>
<proteinExistence type="predicted"/>
<reference evidence="1" key="2">
    <citation type="journal article" date="2015" name="Data Brief">
        <title>Shoot transcriptome of the giant reed, Arundo donax.</title>
        <authorList>
            <person name="Barrero R.A."/>
            <person name="Guerrero F.D."/>
            <person name="Moolhuijzen P."/>
            <person name="Goolsby J.A."/>
            <person name="Tidwell J."/>
            <person name="Bellgard S.E."/>
            <person name="Bellgard M.I."/>
        </authorList>
    </citation>
    <scope>NUCLEOTIDE SEQUENCE</scope>
    <source>
        <tissue evidence="1">Shoot tissue taken approximately 20 cm above the soil surface</tissue>
    </source>
</reference>